<evidence type="ECO:0000313" key="10">
    <source>
        <dbReference type="Proteomes" id="UP000826271"/>
    </source>
</evidence>
<dbReference type="InterPro" id="IPR044214">
    <property type="entry name" value="EDS1-like"/>
</dbReference>
<dbReference type="InterPro" id="IPR029058">
    <property type="entry name" value="AB_hydrolase_fold"/>
</dbReference>
<dbReference type="AlphaFoldDB" id="A0AAV6XF13"/>
<evidence type="ECO:0000256" key="2">
    <source>
        <dbReference type="ARBA" id="ARBA00004496"/>
    </source>
</evidence>
<feature type="domain" description="Fungal lipase-type" evidence="7">
    <location>
        <begin position="51"/>
        <end position="198"/>
    </location>
</feature>
<keyword evidence="10" id="KW-1185">Reference proteome</keyword>
<evidence type="ECO:0000313" key="9">
    <source>
        <dbReference type="EMBL" id="KAG8379072.1"/>
    </source>
</evidence>
<evidence type="ECO:0000256" key="4">
    <source>
        <dbReference type="ARBA" id="ARBA00022801"/>
    </source>
</evidence>
<gene>
    <name evidence="9" type="ORF">BUALT_Bualt07G0050200</name>
</gene>
<dbReference type="GO" id="GO:0005634">
    <property type="term" value="C:nucleus"/>
    <property type="evidence" value="ECO:0007669"/>
    <property type="project" value="UniProtKB-SubCell"/>
</dbReference>
<dbReference type="PANTHER" id="PTHR47090:SF2">
    <property type="entry name" value="PROTEIN EDS1-RELATED"/>
    <property type="match status" value="1"/>
</dbReference>
<feature type="domain" description="EDS1 EP" evidence="8">
    <location>
        <begin position="407"/>
        <end position="593"/>
    </location>
</feature>
<dbReference type="EMBL" id="WHWC01000007">
    <property type="protein sequence ID" value="KAG8379072.1"/>
    <property type="molecule type" value="Genomic_DNA"/>
</dbReference>
<accession>A0AAV6XF13</accession>
<sequence>MVRGMRVGEITGLREEVIIKACKLSMKAHEKSPGKVYIHEKNRGSGEAFFAFPGSWSVDDWYTRNPFGEIKIDVSQFHCMKSIGNDEIALVNEAFYRRFQELLSKSSLLNEVEKAISDRKQIIFTGHSSGGPIAILTTIWFFEKYIRSNTYNIPPFCLTYGSPLLGNRIFSHALKRENWARFFIHFVTKHDIVPRIMLTPLPHIEKVLHYILDFYNPKSPYYQHESISKTNVASNFFLSVLRNTLSVASQMACYNKGCTNLLLETISSIVEISPYRPFGVFVFCTGNGKLVILDNPDGVLQLLFFCLQLSPEEENVDFVHGMFKEHFVYENELQESLTMQDVTYLESLVDVPLSADAITDDAAALNDLGLTTRARLCLRAAGELEKQKLRNQRKIDSNKDTIKEALKKIQEYKTSCEIRKVGYYDAFKIQKDTNDFDANIKRVELTGIWDEIIEMIKRRELPDGFEVRKEWIELGTVFRRLVEPLDIANYYRHAKNEDTGPYMAGARPRRYRFPQKWHEHAERMPVGSSSETTFWAEVEELRGKPYGEVKDKILRVEEQVLGWISGGLIGKDVFLDESSFTKWWRTLPFEHKLGSSLAGYISN</sequence>
<dbReference type="Gene3D" id="3.40.50.1820">
    <property type="entry name" value="alpha/beta hydrolase"/>
    <property type="match status" value="1"/>
</dbReference>
<organism evidence="9 10">
    <name type="scientific">Buddleja alternifolia</name>
    <dbReference type="NCBI Taxonomy" id="168488"/>
    <lineage>
        <taxon>Eukaryota</taxon>
        <taxon>Viridiplantae</taxon>
        <taxon>Streptophyta</taxon>
        <taxon>Embryophyta</taxon>
        <taxon>Tracheophyta</taxon>
        <taxon>Spermatophyta</taxon>
        <taxon>Magnoliopsida</taxon>
        <taxon>eudicotyledons</taxon>
        <taxon>Gunneridae</taxon>
        <taxon>Pentapetalae</taxon>
        <taxon>asterids</taxon>
        <taxon>lamiids</taxon>
        <taxon>Lamiales</taxon>
        <taxon>Scrophulariaceae</taxon>
        <taxon>Buddlejeae</taxon>
        <taxon>Buddleja</taxon>
    </lineage>
</organism>
<dbReference type="Pfam" id="PF01764">
    <property type="entry name" value="Lipase_3"/>
    <property type="match status" value="1"/>
</dbReference>
<dbReference type="SUPFAM" id="SSF53474">
    <property type="entry name" value="alpha/beta-Hydrolases"/>
    <property type="match status" value="1"/>
</dbReference>
<proteinExistence type="predicted"/>
<dbReference type="PANTHER" id="PTHR47090">
    <property type="entry name" value="PROTEIN EDS1-RELATED"/>
    <property type="match status" value="1"/>
</dbReference>
<dbReference type="InterPro" id="IPR041266">
    <property type="entry name" value="EDS1_EP"/>
</dbReference>
<dbReference type="GO" id="GO:0006629">
    <property type="term" value="P:lipid metabolic process"/>
    <property type="evidence" value="ECO:0007669"/>
    <property type="project" value="InterPro"/>
</dbReference>
<evidence type="ECO:0000256" key="3">
    <source>
        <dbReference type="ARBA" id="ARBA00022490"/>
    </source>
</evidence>
<protein>
    <submittedName>
        <fullName evidence="9">Uncharacterized protein</fullName>
    </submittedName>
</protein>
<evidence type="ECO:0000259" key="7">
    <source>
        <dbReference type="Pfam" id="PF01764"/>
    </source>
</evidence>
<dbReference type="Pfam" id="PF18117">
    <property type="entry name" value="EDS1_EP"/>
    <property type="match status" value="1"/>
</dbReference>
<dbReference type="Proteomes" id="UP000826271">
    <property type="component" value="Unassembled WGS sequence"/>
</dbReference>
<keyword evidence="5" id="KW-0611">Plant defense</keyword>
<keyword evidence="6" id="KW-0539">Nucleus</keyword>
<name>A0AAV6XF13_9LAMI</name>
<keyword evidence="4" id="KW-0378">Hydrolase</keyword>
<dbReference type="GO" id="GO:0005737">
    <property type="term" value="C:cytoplasm"/>
    <property type="evidence" value="ECO:0007669"/>
    <property type="project" value="UniProtKB-SubCell"/>
</dbReference>
<evidence type="ECO:0000259" key="8">
    <source>
        <dbReference type="Pfam" id="PF18117"/>
    </source>
</evidence>
<reference evidence="9" key="1">
    <citation type="submission" date="2019-10" db="EMBL/GenBank/DDBJ databases">
        <authorList>
            <person name="Zhang R."/>
            <person name="Pan Y."/>
            <person name="Wang J."/>
            <person name="Ma R."/>
            <person name="Yu S."/>
        </authorList>
    </citation>
    <scope>NUCLEOTIDE SEQUENCE</scope>
    <source>
        <strain evidence="9">LA-IB0</strain>
        <tissue evidence="9">Leaf</tissue>
    </source>
</reference>
<evidence type="ECO:0000256" key="6">
    <source>
        <dbReference type="ARBA" id="ARBA00023242"/>
    </source>
</evidence>
<dbReference type="GO" id="GO:0006952">
    <property type="term" value="P:defense response"/>
    <property type="evidence" value="ECO:0007669"/>
    <property type="project" value="UniProtKB-KW"/>
</dbReference>
<dbReference type="GO" id="GO:0016787">
    <property type="term" value="F:hydrolase activity"/>
    <property type="evidence" value="ECO:0007669"/>
    <property type="project" value="UniProtKB-KW"/>
</dbReference>
<evidence type="ECO:0000256" key="1">
    <source>
        <dbReference type="ARBA" id="ARBA00004123"/>
    </source>
</evidence>
<comment type="caution">
    <text evidence="9">The sequence shown here is derived from an EMBL/GenBank/DDBJ whole genome shotgun (WGS) entry which is preliminary data.</text>
</comment>
<dbReference type="InterPro" id="IPR002921">
    <property type="entry name" value="Fungal_lipase-type"/>
</dbReference>
<comment type="subcellular location">
    <subcellularLocation>
        <location evidence="2">Cytoplasm</location>
    </subcellularLocation>
    <subcellularLocation>
        <location evidence="1">Nucleus</location>
    </subcellularLocation>
</comment>
<evidence type="ECO:0000256" key="5">
    <source>
        <dbReference type="ARBA" id="ARBA00022821"/>
    </source>
</evidence>
<keyword evidence="3" id="KW-0963">Cytoplasm</keyword>